<dbReference type="SUPFAM" id="SSF51430">
    <property type="entry name" value="NAD(P)-linked oxidoreductase"/>
    <property type="match status" value="1"/>
</dbReference>
<feature type="domain" description="NADP-dependent oxidoreductase" evidence="1">
    <location>
        <begin position="15"/>
        <end position="302"/>
    </location>
</feature>
<name>A0A3N4YP55_9MICO</name>
<dbReference type="InterPro" id="IPR023210">
    <property type="entry name" value="NADP_OxRdtase_dom"/>
</dbReference>
<dbReference type="InterPro" id="IPR036812">
    <property type="entry name" value="NAD(P)_OxRdtase_dom_sf"/>
</dbReference>
<evidence type="ECO:0000313" key="2">
    <source>
        <dbReference type="EMBL" id="RPF21144.1"/>
    </source>
</evidence>
<dbReference type="Pfam" id="PF00248">
    <property type="entry name" value="Aldo_ket_red"/>
    <property type="match status" value="1"/>
</dbReference>
<dbReference type="EMBL" id="RKQZ01000001">
    <property type="protein sequence ID" value="RPF21144.1"/>
    <property type="molecule type" value="Genomic_DNA"/>
</dbReference>
<accession>A0A3N4YP55</accession>
<evidence type="ECO:0000313" key="3">
    <source>
        <dbReference type="Proteomes" id="UP000280501"/>
    </source>
</evidence>
<protein>
    <submittedName>
        <fullName evidence="2">Aryl-alcohol dehydrogenase-like predicted oxidoreductase</fullName>
    </submittedName>
</protein>
<sequence length="313" mass="32447">MEHRRVGASGLRVSELGLGTMTWGRDTDELDAAEQARDFLDAGGTLIDTAAAYGEGEAENVIGTLLSGKVARDDVVLATKAGTRRDASRGALLDSLDASLRRMGTDHVDLFLVACPDGATPLAETCSALRLAVTSGRARYAGLCNHPGWATARASSLLSDDIGLPALSLEYSLVQRGAEREALPAAGALGMGLLAWSPLGRGVLTGKYRHGIPADSRAASNHLAGFVAPYLEGEASSVVDAVGIAADGLGRAPAEVALSWLLERDQLASAIVGARTPAQLRTSLGATDLRLPAEVLSALDDVSAPPVGYPERW</sequence>
<dbReference type="GO" id="GO:0005829">
    <property type="term" value="C:cytosol"/>
    <property type="evidence" value="ECO:0007669"/>
    <property type="project" value="TreeGrafter"/>
</dbReference>
<dbReference type="OrthoDB" id="9768793at2"/>
<organism evidence="2 3">
    <name type="scientific">Myceligenerans xiligouense</name>
    <dbReference type="NCBI Taxonomy" id="253184"/>
    <lineage>
        <taxon>Bacteria</taxon>
        <taxon>Bacillati</taxon>
        <taxon>Actinomycetota</taxon>
        <taxon>Actinomycetes</taxon>
        <taxon>Micrococcales</taxon>
        <taxon>Promicromonosporaceae</taxon>
        <taxon>Myceligenerans</taxon>
    </lineage>
</organism>
<dbReference type="PANTHER" id="PTHR43364">
    <property type="entry name" value="NADH-SPECIFIC METHYLGLYOXAL REDUCTASE-RELATED"/>
    <property type="match status" value="1"/>
</dbReference>
<keyword evidence="3" id="KW-1185">Reference proteome</keyword>
<reference evidence="2 3" key="1">
    <citation type="submission" date="2018-11" db="EMBL/GenBank/DDBJ databases">
        <title>Sequencing the genomes of 1000 actinobacteria strains.</title>
        <authorList>
            <person name="Klenk H.-P."/>
        </authorList>
    </citation>
    <scope>NUCLEOTIDE SEQUENCE [LARGE SCALE GENOMIC DNA]</scope>
    <source>
        <strain evidence="2 3">DSM 15700</strain>
    </source>
</reference>
<comment type="caution">
    <text evidence="2">The sequence shown here is derived from an EMBL/GenBank/DDBJ whole genome shotgun (WGS) entry which is preliminary data.</text>
</comment>
<proteinExistence type="predicted"/>
<gene>
    <name evidence="2" type="ORF">EDD34_1763</name>
</gene>
<dbReference type="Proteomes" id="UP000280501">
    <property type="component" value="Unassembled WGS sequence"/>
</dbReference>
<dbReference type="InterPro" id="IPR050523">
    <property type="entry name" value="AKR_Detox_Biosynth"/>
</dbReference>
<dbReference type="PANTHER" id="PTHR43364:SF18">
    <property type="entry name" value="OXIDOREDUCTASE"/>
    <property type="match status" value="1"/>
</dbReference>
<evidence type="ECO:0000259" key="1">
    <source>
        <dbReference type="Pfam" id="PF00248"/>
    </source>
</evidence>
<dbReference type="RefSeq" id="WP_123814219.1">
    <property type="nucleotide sequence ID" value="NZ_RKQZ01000001.1"/>
</dbReference>
<dbReference type="Gene3D" id="3.20.20.100">
    <property type="entry name" value="NADP-dependent oxidoreductase domain"/>
    <property type="match status" value="1"/>
</dbReference>
<dbReference type="AlphaFoldDB" id="A0A3N4YP55"/>